<organism evidence="2 3">
    <name type="scientific">Urochloa decumbens</name>
    <dbReference type="NCBI Taxonomy" id="240449"/>
    <lineage>
        <taxon>Eukaryota</taxon>
        <taxon>Viridiplantae</taxon>
        <taxon>Streptophyta</taxon>
        <taxon>Embryophyta</taxon>
        <taxon>Tracheophyta</taxon>
        <taxon>Spermatophyta</taxon>
        <taxon>Magnoliopsida</taxon>
        <taxon>Liliopsida</taxon>
        <taxon>Poales</taxon>
        <taxon>Poaceae</taxon>
        <taxon>PACMAD clade</taxon>
        <taxon>Panicoideae</taxon>
        <taxon>Panicodae</taxon>
        <taxon>Paniceae</taxon>
        <taxon>Melinidinae</taxon>
        <taxon>Urochloa</taxon>
    </lineage>
</organism>
<gene>
    <name evidence="2" type="ORF">URODEC1_LOCUS95709</name>
</gene>
<evidence type="ECO:0000313" key="3">
    <source>
        <dbReference type="Proteomes" id="UP001497457"/>
    </source>
</evidence>
<dbReference type="EMBL" id="OZ075114">
    <property type="protein sequence ID" value="CAL5057541.1"/>
    <property type="molecule type" value="Genomic_DNA"/>
</dbReference>
<protein>
    <recommendedName>
        <fullName evidence="1">DUF1618 domain-containing protein</fullName>
    </recommendedName>
</protein>
<accession>A0ABC9EJ61</accession>
<dbReference type="AlphaFoldDB" id="A0ABC9EJ61"/>
<dbReference type="InterPro" id="IPR011676">
    <property type="entry name" value="DUF1618"/>
</dbReference>
<reference evidence="2 3" key="2">
    <citation type="submission" date="2024-10" db="EMBL/GenBank/DDBJ databases">
        <authorList>
            <person name="Ryan C."/>
        </authorList>
    </citation>
    <scope>NUCLEOTIDE SEQUENCE [LARGE SCALE GENOMIC DNA]</scope>
</reference>
<proteinExistence type="predicted"/>
<evidence type="ECO:0000259" key="1">
    <source>
        <dbReference type="Pfam" id="PF07762"/>
    </source>
</evidence>
<dbReference type="PANTHER" id="PTHR33074:SF18">
    <property type="entry name" value="OS06G0718700 PROTEIN"/>
    <property type="match status" value="1"/>
</dbReference>
<dbReference type="Pfam" id="PF07762">
    <property type="entry name" value="DUF1618"/>
    <property type="match status" value="1"/>
</dbReference>
<feature type="domain" description="DUF1618" evidence="1">
    <location>
        <begin position="183"/>
        <end position="362"/>
    </location>
</feature>
<dbReference type="PANTHER" id="PTHR33074">
    <property type="entry name" value="EXPRESSED PROTEIN-RELATED"/>
    <property type="match status" value="1"/>
</dbReference>
<dbReference type="Proteomes" id="UP001497457">
    <property type="component" value="Chromosome 4rd"/>
</dbReference>
<evidence type="ECO:0000313" key="2">
    <source>
        <dbReference type="EMBL" id="CAL5057541.1"/>
    </source>
</evidence>
<sequence length="450" mass="49931">MAPASSANLEGAGVNAPNTVLLDIRAYSAPRRNAFTATSKTSTGHPIEVTFIAGQPPVLSHLSVHCPGLQLPSTDLSLAPKSIAVDADLILFRVPINRNGMYFYRHNDYFVYRAHHQHPKLYLLPKSSLASFGDEELVVLSCGAAATDGDRQVCPISNTAPRLLYHLTTKVIVIGGTKGTIGWVDLWRGILFCDVLEENPKLRDMPLPLPAKGNWRNFLNGYECCYRDITVNHCKDSIKYVEMEIIRPRNVTTAPSGPEPLSYLEWLHSRECPSQSTCTIIPGHWKATTWSMPIPVASWDDWHRDCTTELHELGVDNPRHRKLLHKLMSSSGNNENTTEATCSLGCLHMAYPTLSIDDDVVYLLVKATSGTKMGVIAVDLRLKKLQGVAKLDSKRNTSFIRRYLACEISKHLKTKDGDAIQVDDDDTIQPLLGTRESLGQTVEHMPNPSK</sequence>
<name>A0ABC9EJ61_9POAL</name>
<reference evidence="3" key="1">
    <citation type="submission" date="2024-06" db="EMBL/GenBank/DDBJ databases">
        <authorList>
            <person name="Ryan C."/>
        </authorList>
    </citation>
    <scope>NUCLEOTIDE SEQUENCE [LARGE SCALE GENOMIC DNA]</scope>
</reference>
<keyword evidence="3" id="KW-1185">Reference proteome</keyword>